<comment type="subcellular location">
    <subcellularLocation>
        <location evidence="1">Cell membrane</location>
        <topology evidence="1">Multi-pass membrane protein</topology>
    </subcellularLocation>
</comment>
<feature type="domain" description="FAD-binding FR-type" evidence="14">
    <location>
        <begin position="266"/>
        <end position="375"/>
    </location>
</feature>
<keyword evidence="7" id="KW-0249">Electron transport</keyword>
<dbReference type="SFLD" id="SFLDG01168">
    <property type="entry name" value="Ferric_reductase_subgroup_(FRE"/>
    <property type="match status" value="1"/>
</dbReference>
<dbReference type="GO" id="GO:0052851">
    <property type="term" value="F:ferric-chelate reductase (NADPH) activity"/>
    <property type="evidence" value="ECO:0007669"/>
    <property type="project" value="UniProtKB-EC"/>
</dbReference>
<evidence type="ECO:0000256" key="7">
    <source>
        <dbReference type="ARBA" id="ARBA00022982"/>
    </source>
</evidence>
<dbReference type="Pfam" id="PF08030">
    <property type="entry name" value="NAD_binding_6"/>
    <property type="match status" value="1"/>
</dbReference>
<organism evidence="15 16">
    <name type="scientific">Choanephora cucurbitarum</name>
    <dbReference type="NCBI Taxonomy" id="101091"/>
    <lineage>
        <taxon>Eukaryota</taxon>
        <taxon>Fungi</taxon>
        <taxon>Fungi incertae sedis</taxon>
        <taxon>Mucoromycota</taxon>
        <taxon>Mucoromycotina</taxon>
        <taxon>Mucoromycetes</taxon>
        <taxon>Mucorales</taxon>
        <taxon>Mucorineae</taxon>
        <taxon>Choanephoraceae</taxon>
        <taxon>Choanephoroideae</taxon>
        <taxon>Choanephora</taxon>
    </lineage>
</organism>
<keyword evidence="4" id="KW-0813">Transport</keyword>
<name>A0A1C7N850_9FUNG</name>
<dbReference type="InterPro" id="IPR051410">
    <property type="entry name" value="Ferric/Cupric_Reductase"/>
</dbReference>
<comment type="catalytic activity">
    <reaction evidence="12">
        <text>2 a Fe(II)-siderophore + NADP(+) + H(+) = 2 a Fe(III)-siderophore + NADPH</text>
        <dbReference type="Rhea" id="RHEA:28795"/>
        <dbReference type="Rhea" id="RHEA-COMP:11342"/>
        <dbReference type="Rhea" id="RHEA-COMP:11344"/>
        <dbReference type="ChEBI" id="CHEBI:15378"/>
        <dbReference type="ChEBI" id="CHEBI:29033"/>
        <dbReference type="ChEBI" id="CHEBI:29034"/>
        <dbReference type="ChEBI" id="CHEBI:57783"/>
        <dbReference type="ChEBI" id="CHEBI:58349"/>
        <dbReference type="EC" id="1.16.1.9"/>
    </reaction>
</comment>
<dbReference type="InterPro" id="IPR039261">
    <property type="entry name" value="FNR_nucleotide-bd"/>
</dbReference>
<dbReference type="EC" id="1.16.1.9" evidence="3"/>
<keyword evidence="10" id="KW-0406">Ion transport</keyword>
<dbReference type="InterPro" id="IPR013130">
    <property type="entry name" value="Fe3_Rdtase_TM_dom"/>
</dbReference>
<dbReference type="PROSITE" id="PS51384">
    <property type="entry name" value="FAD_FR"/>
    <property type="match status" value="1"/>
</dbReference>
<protein>
    <recommendedName>
        <fullName evidence="3">ferric-chelate reductase (NADPH)</fullName>
        <ecNumber evidence="3">1.16.1.9</ecNumber>
    </recommendedName>
</protein>
<evidence type="ECO:0000256" key="1">
    <source>
        <dbReference type="ARBA" id="ARBA00004651"/>
    </source>
</evidence>
<dbReference type="InterPro" id="IPR013112">
    <property type="entry name" value="FAD-bd_8"/>
</dbReference>
<dbReference type="Proteomes" id="UP000093000">
    <property type="component" value="Unassembled WGS sequence"/>
</dbReference>
<dbReference type="Gene3D" id="3.40.50.80">
    <property type="entry name" value="Nucleotide-binding domain of ferredoxin-NADP reductase (FNR) module"/>
    <property type="match status" value="1"/>
</dbReference>
<feature type="transmembrane region" description="Helical" evidence="13">
    <location>
        <begin position="95"/>
        <end position="114"/>
    </location>
</feature>
<dbReference type="SUPFAM" id="SSF63380">
    <property type="entry name" value="Riboflavin synthase domain-like"/>
    <property type="match status" value="1"/>
</dbReference>
<dbReference type="InterPro" id="IPR013121">
    <property type="entry name" value="Fe_red_NAD-bd_6"/>
</dbReference>
<feature type="transmembrane region" description="Helical" evidence="13">
    <location>
        <begin position="126"/>
        <end position="151"/>
    </location>
</feature>
<dbReference type="Pfam" id="PF01794">
    <property type="entry name" value="Ferric_reduct"/>
    <property type="match status" value="1"/>
</dbReference>
<gene>
    <name evidence="15" type="primary">FRO5</name>
    <name evidence="15" type="ORF">A0J61_07150</name>
</gene>
<keyword evidence="9" id="KW-0560">Oxidoreductase</keyword>
<dbReference type="GO" id="GO:0015677">
    <property type="term" value="P:copper ion import"/>
    <property type="evidence" value="ECO:0007669"/>
    <property type="project" value="TreeGrafter"/>
</dbReference>
<reference evidence="15 16" key="1">
    <citation type="submission" date="2016-03" db="EMBL/GenBank/DDBJ databases">
        <title>Choanephora cucurbitarum.</title>
        <authorList>
            <person name="Min B."/>
            <person name="Park H."/>
            <person name="Park J.-H."/>
            <person name="Shin H.-D."/>
            <person name="Choi I.-G."/>
        </authorList>
    </citation>
    <scope>NUCLEOTIDE SEQUENCE [LARGE SCALE GENOMIC DNA]</scope>
    <source>
        <strain evidence="15 16">KUS-F28377</strain>
    </source>
</reference>
<sequence>MDMNHMSSDARSQDTSFNMNLEYANNLLVIISAVIAFLTVRYACTRIYHHQTNKQLPTESAQSIFTPIALTYGKLERIVVNKFSYTIPFRSCPPLGAILIFLALFSAVLPLLLLNTDYKLNSNRAGFISLALVPFLLGSTGKNSALSFLTGVSTIKLNFLHRILGLALFICATLHMACMIGAWSKFPTFMASQLHASKVQYGIGAYACLCVVFVGSLWPVRVFSYEIFLGTHLTAFGFIGAVAVHTPFAMRYFIAGLVCYILNLCAVWFVKTYVADARFEVLPGSCTKVAIRLSSPMRAHYIGQHINLCIPAISPFQWHPFTIASIFHTDSALQDTLEVCVVARGNFTRQLYEKVDSVQQLRVFVSGPFGSTQVRPAQLLQSHRSIVIVSGGAGITFGMRVLRDLTQTLVQANQEKNMVHSWTTQEIRFYWSVRNPLELEWFLEELEKINYIYANTKRFPQLHIQLHVTSKAQNHSDESVASTALGTTSAQCKNVQNISCDIIEQVSTGGSRKEFFEEECKKEVKIIRGQRIDAASCLPTEAEIGVFGMSHHRFQRAVHLINLSLSS</sequence>
<evidence type="ECO:0000256" key="13">
    <source>
        <dbReference type="SAM" id="Phobius"/>
    </source>
</evidence>
<keyword evidence="8 13" id="KW-1133">Transmembrane helix</keyword>
<evidence type="ECO:0000313" key="15">
    <source>
        <dbReference type="EMBL" id="OBZ84799.1"/>
    </source>
</evidence>
<dbReference type="PANTHER" id="PTHR32361:SF23">
    <property type="entry name" value="FERRIC-CHELATE REDUCTASE"/>
    <property type="match status" value="1"/>
</dbReference>
<feature type="transmembrane region" description="Helical" evidence="13">
    <location>
        <begin position="203"/>
        <end position="220"/>
    </location>
</feature>
<evidence type="ECO:0000256" key="12">
    <source>
        <dbReference type="ARBA" id="ARBA00048483"/>
    </source>
</evidence>
<dbReference type="GO" id="GO:0005886">
    <property type="term" value="C:plasma membrane"/>
    <property type="evidence" value="ECO:0007669"/>
    <property type="project" value="UniProtKB-SubCell"/>
</dbReference>
<feature type="transmembrane region" description="Helical" evidence="13">
    <location>
        <begin position="163"/>
        <end position="183"/>
    </location>
</feature>
<keyword evidence="11 13" id="KW-0472">Membrane</keyword>
<dbReference type="GO" id="GO:0006826">
    <property type="term" value="P:iron ion transport"/>
    <property type="evidence" value="ECO:0007669"/>
    <property type="project" value="TreeGrafter"/>
</dbReference>
<proteinExistence type="inferred from homology"/>
<dbReference type="InterPro" id="IPR017938">
    <property type="entry name" value="Riboflavin_synthase-like_b-brl"/>
</dbReference>
<keyword evidence="16" id="KW-1185">Reference proteome</keyword>
<dbReference type="AlphaFoldDB" id="A0A1C7N850"/>
<dbReference type="Pfam" id="PF08022">
    <property type="entry name" value="FAD_binding_8"/>
    <property type="match status" value="1"/>
</dbReference>
<evidence type="ECO:0000256" key="10">
    <source>
        <dbReference type="ARBA" id="ARBA00023065"/>
    </source>
</evidence>
<dbReference type="OrthoDB" id="167398at2759"/>
<dbReference type="GO" id="GO:0006879">
    <property type="term" value="P:intracellular iron ion homeostasis"/>
    <property type="evidence" value="ECO:0007669"/>
    <property type="project" value="TreeGrafter"/>
</dbReference>
<dbReference type="CDD" id="cd06186">
    <property type="entry name" value="NOX_Duox_like_FAD_NADP"/>
    <property type="match status" value="1"/>
</dbReference>
<evidence type="ECO:0000256" key="9">
    <source>
        <dbReference type="ARBA" id="ARBA00023002"/>
    </source>
</evidence>
<evidence type="ECO:0000256" key="2">
    <source>
        <dbReference type="ARBA" id="ARBA00006278"/>
    </source>
</evidence>
<keyword evidence="6 13" id="KW-0812">Transmembrane</keyword>
<feature type="transmembrane region" description="Helical" evidence="13">
    <location>
        <begin position="23"/>
        <end position="44"/>
    </location>
</feature>
<evidence type="ECO:0000256" key="4">
    <source>
        <dbReference type="ARBA" id="ARBA00022448"/>
    </source>
</evidence>
<evidence type="ECO:0000259" key="14">
    <source>
        <dbReference type="PROSITE" id="PS51384"/>
    </source>
</evidence>
<comment type="caution">
    <text evidence="15">The sequence shown here is derived from an EMBL/GenBank/DDBJ whole genome shotgun (WGS) entry which is preliminary data.</text>
</comment>
<accession>A0A1C7N850</accession>
<evidence type="ECO:0000256" key="3">
    <source>
        <dbReference type="ARBA" id="ARBA00012668"/>
    </source>
</evidence>
<dbReference type="STRING" id="101091.A0A1C7N850"/>
<keyword evidence="5" id="KW-1003">Cell membrane</keyword>
<dbReference type="EMBL" id="LUGH01000467">
    <property type="protein sequence ID" value="OBZ84799.1"/>
    <property type="molecule type" value="Genomic_DNA"/>
</dbReference>
<feature type="transmembrane region" description="Helical" evidence="13">
    <location>
        <begin position="252"/>
        <end position="270"/>
    </location>
</feature>
<feature type="transmembrane region" description="Helical" evidence="13">
    <location>
        <begin position="227"/>
        <end position="246"/>
    </location>
</feature>
<dbReference type="FunCoup" id="A0A1C7N850">
    <property type="interactions" value="235"/>
</dbReference>
<dbReference type="PANTHER" id="PTHR32361">
    <property type="entry name" value="FERRIC/CUPRIC REDUCTASE TRANSMEMBRANE COMPONENT"/>
    <property type="match status" value="1"/>
</dbReference>
<dbReference type="InterPro" id="IPR017927">
    <property type="entry name" value="FAD-bd_FR_type"/>
</dbReference>
<evidence type="ECO:0000256" key="8">
    <source>
        <dbReference type="ARBA" id="ARBA00022989"/>
    </source>
</evidence>
<evidence type="ECO:0000256" key="5">
    <source>
        <dbReference type="ARBA" id="ARBA00022475"/>
    </source>
</evidence>
<evidence type="ECO:0000313" key="16">
    <source>
        <dbReference type="Proteomes" id="UP000093000"/>
    </source>
</evidence>
<comment type="similarity">
    <text evidence="2">Belongs to the ferric reductase (FRE) family.</text>
</comment>
<evidence type="ECO:0000256" key="6">
    <source>
        <dbReference type="ARBA" id="ARBA00022692"/>
    </source>
</evidence>
<dbReference type="SFLD" id="SFLDS00052">
    <property type="entry name" value="Ferric_Reductase_Domain"/>
    <property type="match status" value="1"/>
</dbReference>
<evidence type="ECO:0000256" key="11">
    <source>
        <dbReference type="ARBA" id="ARBA00023136"/>
    </source>
</evidence>
<dbReference type="InParanoid" id="A0A1C7N850"/>
<dbReference type="SUPFAM" id="SSF52343">
    <property type="entry name" value="Ferredoxin reductase-like, C-terminal NADP-linked domain"/>
    <property type="match status" value="1"/>
</dbReference>